<evidence type="ECO:0000256" key="1">
    <source>
        <dbReference type="ARBA" id="ARBA00022729"/>
    </source>
</evidence>
<evidence type="ECO:0000313" key="4">
    <source>
        <dbReference type="EMBL" id="VWC14712.1"/>
    </source>
</evidence>
<proteinExistence type="predicted"/>
<dbReference type="GO" id="GO:0016829">
    <property type="term" value="F:lyase activity"/>
    <property type="evidence" value="ECO:0007669"/>
    <property type="project" value="UniProtKB-KW"/>
</dbReference>
<evidence type="ECO:0000313" key="5">
    <source>
        <dbReference type="Proteomes" id="UP000494125"/>
    </source>
</evidence>
<dbReference type="Gene3D" id="1.50.10.100">
    <property type="entry name" value="Chondroitin AC/alginate lyase"/>
    <property type="match status" value="1"/>
</dbReference>
<name>A0A6P2PXA1_9BURK</name>
<dbReference type="Pfam" id="PF05426">
    <property type="entry name" value="Alginate_lyase"/>
    <property type="match status" value="1"/>
</dbReference>
<dbReference type="AlphaFoldDB" id="A0A6P2PXA1"/>
<dbReference type="SUPFAM" id="SSF48230">
    <property type="entry name" value="Chondroitin AC/alginate lyase"/>
    <property type="match status" value="1"/>
</dbReference>
<dbReference type="EMBL" id="CABVPN010000033">
    <property type="protein sequence ID" value="VWC14712.1"/>
    <property type="molecule type" value="Genomic_DNA"/>
</dbReference>
<dbReference type="Proteomes" id="UP000494125">
    <property type="component" value="Unassembled WGS sequence"/>
</dbReference>
<protein>
    <submittedName>
        <fullName evidence="4">Poly(Beta-D-mannuronate) lyase</fullName>
    </submittedName>
</protein>
<dbReference type="InterPro" id="IPR008397">
    <property type="entry name" value="Alginate_lyase_dom"/>
</dbReference>
<evidence type="ECO:0000259" key="3">
    <source>
        <dbReference type="Pfam" id="PF05426"/>
    </source>
</evidence>
<keyword evidence="1" id="KW-0732">Signal</keyword>
<evidence type="ECO:0000256" key="2">
    <source>
        <dbReference type="ARBA" id="ARBA00023239"/>
    </source>
</evidence>
<gene>
    <name evidence="4" type="ORF">BDI24065_05525</name>
</gene>
<feature type="domain" description="Alginate lyase" evidence="3">
    <location>
        <begin position="152"/>
        <end position="301"/>
    </location>
</feature>
<dbReference type="InterPro" id="IPR008929">
    <property type="entry name" value="Chondroitin_lyas"/>
</dbReference>
<reference evidence="4 5" key="1">
    <citation type="submission" date="2019-09" db="EMBL/GenBank/DDBJ databases">
        <authorList>
            <person name="Depoorter E."/>
        </authorList>
    </citation>
    <scope>NUCLEOTIDE SEQUENCE [LARGE SCALE GENOMIC DNA]</scope>
    <source>
        <strain evidence="4">LMG 24065</strain>
    </source>
</reference>
<dbReference type="GO" id="GO:0042597">
    <property type="term" value="C:periplasmic space"/>
    <property type="evidence" value="ECO:0007669"/>
    <property type="project" value="InterPro"/>
</dbReference>
<sequence>MASLFAKCEIRLSWLYLALMFVPAGINNAHAREAKDIFHAKSSWGQECAVSALDSSKQAVIPEIFPVVIRGTPGRNLASEQLYAPVMSIGYPFANLGSACMAGNKGACDQFSEWLDKLVNSDALKFDREKHKGSQSSLVTGELAGNSTLRPIAIYTSMLRRHNLISMSDRKEVFDWMRRRAANYSHISGGENEGQLAQNLVLSSAATQLAVGITTSDDSLNGTAAKAYRAYIDTMRSDGSFPAESRRGQSALKYENNAIALLVLVAELELVKGVDLYSYRGPSGDIHKAIKFWIDALQNESVILGYAAENFAPTDPVQPDGRQALHFLRPDRGMTQMGWVIPYMQNFPNRDNAKRIAKLIDQGKIQLPDDFDSILGVYPRCFWAMAE</sequence>
<organism evidence="4 5">
    <name type="scientific">Burkholderia diffusa</name>
    <dbReference type="NCBI Taxonomy" id="488732"/>
    <lineage>
        <taxon>Bacteria</taxon>
        <taxon>Pseudomonadati</taxon>
        <taxon>Pseudomonadota</taxon>
        <taxon>Betaproteobacteria</taxon>
        <taxon>Burkholderiales</taxon>
        <taxon>Burkholderiaceae</taxon>
        <taxon>Burkholderia</taxon>
        <taxon>Burkholderia cepacia complex</taxon>
    </lineage>
</organism>
<keyword evidence="2 4" id="KW-0456">Lyase</keyword>
<accession>A0A6P2PXA1</accession>
<keyword evidence="5" id="KW-1185">Reference proteome</keyword>